<feature type="compositionally biased region" description="Basic and acidic residues" evidence="11">
    <location>
        <begin position="197"/>
        <end position="206"/>
    </location>
</feature>
<keyword evidence="4" id="KW-0808">Transferase</keyword>
<evidence type="ECO:0000256" key="5">
    <source>
        <dbReference type="ARBA" id="ARBA00022692"/>
    </source>
</evidence>
<evidence type="ECO:0000256" key="11">
    <source>
        <dbReference type="SAM" id="MobiDB-lite"/>
    </source>
</evidence>
<proteinExistence type="inferred from homology"/>
<evidence type="ECO:0000256" key="1">
    <source>
        <dbReference type="ARBA" id="ARBA00004323"/>
    </source>
</evidence>
<evidence type="ECO:0000313" key="13">
    <source>
        <dbReference type="RefSeq" id="XP_022100937.1"/>
    </source>
</evidence>
<evidence type="ECO:0000256" key="7">
    <source>
        <dbReference type="ARBA" id="ARBA00022989"/>
    </source>
</evidence>
<evidence type="ECO:0000313" key="12">
    <source>
        <dbReference type="Proteomes" id="UP000694845"/>
    </source>
</evidence>
<feature type="compositionally biased region" description="Basic residues" evidence="11">
    <location>
        <begin position="207"/>
        <end position="220"/>
    </location>
</feature>
<dbReference type="Gene3D" id="3.90.550.50">
    <property type="match status" value="1"/>
</dbReference>
<dbReference type="GO" id="GO:0016758">
    <property type="term" value="F:hexosyltransferase activity"/>
    <property type="evidence" value="ECO:0007669"/>
    <property type="project" value="InterPro"/>
</dbReference>
<evidence type="ECO:0000256" key="8">
    <source>
        <dbReference type="ARBA" id="ARBA00023034"/>
    </source>
</evidence>
<evidence type="ECO:0000256" key="3">
    <source>
        <dbReference type="ARBA" id="ARBA00022676"/>
    </source>
</evidence>
<evidence type="ECO:0000256" key="10">
    <source>
        <dbReference type="ARBA" id="ARBA00023180"/>
    </source>
</evidence>
<dbReference type="FunFam" id="3.90.550.50:FF:000001">
    <property type="entry name" value="Hexosyltransferase"/>
    <property type="match status" value="1"/>
</dbReference>
<evidence type="ECO:0000256" key="6">
    <source>
        <dbReference type="ARBA" id="ARBA00022968"/>
    </source>
</evidence>
<sequence>MGSVRTTFLRLLLITAAALIMPAYFAVWKFLMVDSIPHNRLTSKGSHSTHNNAGAQFADLRRPVAKQSESSNKSSGFSPGVKLATETHQQRKRAAAKDPGSKTLQTHITIENTPSRSHIKSTENVLKGKYKNVNYWQSCKFLKTSKGLHRVCIDRYTNGSRGRLTAKAVMAQKQYFTEKPVLASGDSLNRQLISKVNSDDGKVTEHPKKRQGVKKPRGHRVPPSPSPKSPRRGILDYALWLSYIDPHDYRYLINPSSTTCQTSNRVDLLVLVTSHPENSERRKVIRETWGAPRGSTAVSAVVKVRFLLGVTALTGGQSVGVPSDLLREADKHDDLIMEEFLDSYLNLTIKTVMGLKWASRFCPDAHYVMKTDDDIIVNVPKILAFLHAAPRRALITGRLAKSYPVIRDKWEKFYMPKHIYSKSTYPDYCVGLGYIMSIDMVHKLYLQSLLTPVFPWEDVYVGIMLKDIGIIPKDIKNFYYFNGGSLFEGATILVAPKKTLYRLRSYYVFDGLTPEQTRILWKKWQGYQSI</sequence>
<feature type="region of interest" description="Disordered" evidence="11">
    <location>
        <begin position="42"/>
        <end position="120"/>
    </location>
</feature>
<evidence type="ECO:0000256" key="2">
    <source>
        <dbReference type="ARBA" id="ARBA00008661"/>
    </source>
</evidence>
<evidence type="ECO:0000256" key="9">
    <source>
        <dbReference type="ARBA" id="ARBA00023136"/>
    </source>
</evidence>
<dbReference type="OMA" id="KEPQHAY"/>
<dbReference type="GO" id="GO:0000139">
    <property type="term" value="C:Golgi membrane"/>
    <property type="evidence" value="ECO:0007669"/>
    <property type="project" value="UniProtKB-SubCell"/>
</dbReference>
<dbReference type="AlphaFoldDB" id="A0A8B7Z5M8"/>
<keyword evidence="10" id="KW-0325">Glycoprotein</keyword>
<comment type="similarity">
    <text evidence="2">Belongs to the glycosyltransferase 31 family.</text>
</comment>
<dbReference type="GO" id="GO:0006493">
    <property type="term" value="P:protein O-linked glycosylation"/>
    <property type="evidence" value="ECO:0007669"/>
    <property type="project" value="TreeGrafter"/>
</dbReference>
<protein>
    <submittedName>
        <fullName evidence="13 14">UDP-GlcNAc:betaGal beta-1,3-N-acetylglucosaminyltransferase 7-like</fullName>
    </submittedName>
</protein>
<dbReference type="KEGG" id="aplc:110984764"/>
<keyword evidence="7" id="KW-1133">Transmembrane helix</keyword>
<feature type="compositionally biased region" description="Polar residues" evidence="11">
    <location>
        <begin position="67"/>
        <end position="77"/>
    </location>
</feature>
<gene>
    <name evidence="13 14" type="primary">LOC110984764</name>
</gene>
<dbReference type="PANTHER" id="PTHR11214:SF364">
    <property type="entry name" value="HEXOSYLTRANSFERASE"/>
    <property type="match status" value="1"/>
</dbReference>
<feature type="compositionally biased region" description="Polar residues" evidence="11">
    <location>
        <begin position="102"/>
        <end position="116"/>
    </location>
</feature>
<keyword evidence="3" id="KW-0328">Glycosyltransferase</keyword>
<keyword evidence="8" id="KW-0333">Golgi apparatus</keyword>
<dbReference type="InterPro" id="IPR002659">
    <property type="entry name" value="Glyco_trans_31"/>
</dbReference>
<comment type="subcellular location">
    <subcellularLocation>
        <location evidence="1">Golgi apparatus membrane</location>
        <topology evidence="1">Single-pass type II membrane protein</topology>
    </subcellularLocation>
</comment>
<evidence type="ECO:0000313" key="14">
    <source>
        <dbReference type="RefSeq" id="XP_022100938.1"/>
    </source>
</evidence>
<name>A0A8B7Z5M8_ACAPL</name>
<evidence type="ECO:0000256" key="4">
    <source>
        <dbReference type="ARBA" id="ARBA00022679"/>
    </source>
</evidence>
<dbReference type="OrthoDB" id="5957813at2759"/>
<keyword evidence="9" id="KW-0472">Membrane</keyword>
<accession>A0A8B7Z5M8</accession>
<organism evidence="12 14">
    <name type="scientific">Acanthaster planci</name>
    <name type="common">Crown-of-thorns starfish</name>
    <dbReference type="NCBI Taxonomy" id="133434"/>
    <lineage>
        <taxon>Eukaryota</taxon>
        <taxon>Metazoa</taxon>
        <taxon>Echinodermata</taxon>
        <taxon>Eleutherozoa</taxon>
        <taxon>Asterozoa</taxon>
        <taxon>Asteroidea</taxon>
        <taxon>Valvatacea</taxon>
        <taxon>Valvatida</taxon>
        <taxon>Acanthasteridae</taxon>
        <taxon>Acanthaster</taxon>
    </lineage>
</organism>
<dbReference type="Proteomes" id="UP000694845">
    <property type="component" value="Unplaced"/>
</dbReference>
<feature type="compositionally biased region" description="Polar residues" evidence="11">
    <location>
        <begin position="42"/>
        <end position="54"/>
    </location>
</feature>
<dbReference type="GeneID" id="110984764"/>
<dbReference type="RefSeq" id="XP_022100938.1">
    <property type="nucleotide sequence ID" value="XM_022245246.1"/>
</dbReference>
<keyword evidence="5" id="KW-0812">Transmembrane</keyword>
<dbReference type="RefSeq" id="XP_022100937.1">
    <property type="nucleotide sequence ID" value="XM_022245245.1"/>
</dbReference>
<keyword evidence="6" id="KW-0735">Signal-anchor</keyword>
<dbReference type="Pfam" id="PF01762">
    <property type="entry name" value="Galactosyl_T"/>
    <property type="match status" value="1"/>
</dbReference>
<keyword evidence="12" id="KW-1185">Reference proteome</keyword>
<dbReference type="PANTHER" id="PTHR11214">
    <property type="entry name" value="BETA-1,3-N-ACETYLGLUCOSAMINYLTRANSFERASE"/>
    <property type="match status" value="1"/>
</dbReference>
<feature type="region of interest" description="Disordered" evidence="11">
    <location>
        <begin position="195"/>
        <end position="230"/>
    </location>
</feature>
<reference evidence="13 14" key="1">
    <citation type="submission" date="2025-04" db="UniProtKB">
        <authorList>
            <consortium name="RefSeq"/>
        </authorList>
    </citation>
    <scope>IDENTIFICATION</scope>
</reference>